<feature type="domain" description="EAL" evidence="3">
    <location>
        <begin position="421"/>
        <end position="672"/>
    </location>
</feature>
<dbReference type="SUPFAM" id="SSF55073">
    <property type="entry name" value="Nucleotide cyclase"/>
    <property type="match status" value="1"/>
</dbReference>
<dbReference type="InterPro" id="IPR050706">
    <property type="entry name" value="Cyclic-di-GMP_PDE-like"/>
</dbReference>
<dbReference type="CDD" id="cd01948">
    <property type="entry name" value="EAL"/>
    <property type="match status" value="1"/>
</dbReference>
<proteinExistence type="predicted"/>
<dbReference type="PROSITE" id="PS50883">
    <property type="entry name" value="EAL"/>
    <property type="match status" value="1"/>
</dbReference>
<dbReference type="NCBIfam" id="TIGR00254">
    <property type="entry name" value="GGDEF"/>
    <property type="match status" value="1"/>
</dbReference>
<accession>A0A1T4W5H1</accession>
<evidence type="ECO:0000313" key="5">
    <source>
        <dbReference type="EMBL" id="SKA72520.1"/>
    </source>
</evidence>
<dbReference type="InterPro" id="IPR029787">
    <property type="entry name" value="Nucleotide_cyclase"/>
</dbReference>
<dbReference type="EMBL" id="FUYB01000003">
    <property type="protein sequence ID" value="SKA72520.1"/>
    <property type="molecule type" value="Genomic_DNA"/>
</dbReference>
<evidence type="ECO:0000259" key="4">
    <source>
        <dbReference type="PROSITE" id="PS50887"/>
    </source>
</evidence>
<dbReference type="InterPro" id="IPR035919">
    <property type="entry name" value="EAL_sf"/>
</dbReference>
<keyword evidence="2" id="KW-0812">Transmembrane</keyword>
<dbReference type="PROSITE" id="PS50887">
    <property type="entry name" value="GGDEF"/>
    <property type="match status" value="1"/>
</dbReference>
<dbReference type="SUPFAM" id="SSF141868">
    <property type="entry name" value="EAL domain-like"/>
    <property type="match status" value="1"/>
</dbReference>
<reference evidence="5 6" key="1">
    <citation type="submission" date="2017-02" db="EMBL/GenBank/DDBJ databases">
        <authorList>
            <person name="Peterson S.W."/>
        </authorList>
    </citation>
    <scope>NUCLEOTIDE SEQUENCE [LARGE SCALE GENOMIC DNA]</scope>
    <source>
        <strain evidence="5 6">ATCC 49788</strain>
    </source>
</reference>
<dbReference type="AlphaFoldDB" id="A0A1T4W5H1"/>
<dbReference type="InterPro" id="IPR001633">
    <property type="entry name" value="EAL_dom"/>
</dbReference>
<dbReference type="STRING" id="92487.SAMN02745130_01099"/>
<dbReference type="CDD" id="cd01949">
    <property type="entry name" value="GGDEF"/>
    <property type="match status" value="1"/>
</dbReference>
<dbReference type="Gene3D" id="3.30.70.270">
    <property type="match status" value="1"/>
</dbReference>
<evidence type="ECO:0000313" key="6">
    <source>
        <dbReference type="Proteomes" id="UP000190460"/>
    </source>
</evidence>
<dbReference type="InterPro" id="IPR043128">
    <property type="entry name" value="Rev_trsase/Diguanyl_cyclase"/>
</dbReference>
<feature type="coiled-coil region" evidence="1">
    <location>
        <begin position="80"/>
        <end position="114"/>
    </location>
</feature>
<keyword evidence="1" id="KW-0175">Coiled coil</keyword>
<dbReference type="Pfam" id="PF00563">
    <property type="entry name" value="EAL"/>
    <property type="match status" value="1"/>
</dbReference>
<dbReference type="PANTHER" id="PTHR33121">
    <property type="entry name" value="CYCLIC DI-GMP PHOSPHODIESTERASE PDEF"/>
    <property type="match status" value="1"/>
</dbReference>
<gene>
    <name evidence="5" type="ORF">SAMN02745130_01099</name>
</gene>
<feature type="transmembrane region" description="Helical" evidence="2">
    <location>
        <begin position="15"/>
        <end position="38"/>
    </location>
</feature>
<evidence type="ECO:0000256" key="2">
    <source>
        <dbReference type="SAM" id="Phobius"/>
    </source>
</evidence>
<protein>
    <submittedName>
        <fullName evidence="5">Diguanylate cyclase (GGDEF) domain-containing protein</fullName>
    </submittedName>
</protein>
<sequence length="674" mass="77691">MQHYLWPYNLGTNSVFAFFSITLMIIFCSVLINLGLALQQNMLKASGYSYDQKIILNKLDNITQILIQESSRKMLTPRMVDNLKNDIQENVSLLKKHQIEIKKLLEGNNIIEKKSLDYFYSYSIKKQVDDLNPYLEKINKRSQYIIHANFASLTSGYNFWTPIDSLSNEDSKLLIIISDLNQSIHQAALNQNKLLKILYAILLLLALIGLWSIWFFKINRLNKALEKSYLNLSQKNETLSFQASHDSLTLLPNRFAFNKRLHDLIDENIDENNKALNFSLILLDIDYFKSINDTLGHQTGDALLSEVAQRLMKVINSLRTSTTIYRLGGDEFAIILENIKNKLEVQRYSEDLMNELHKTFTYENHTLSISCSMGIVFNPPRPINSHEAFSAADIALYRVKENGRGHFLFYDDISLVPVRELLKTENELRAAVNNQDFLVYYQPIINLQTKHIDYIEALARWNHPQLGIIPPSQWLAIAERLSLVSLSTLQVLNKADSDYQTWLAQGLQLKRININFTEALLVNQQALQELNIFSNQRPWMGIEVTESIILDRSFSTIKKHLCHLKKQGVEIFLDDFGTGFANLSHLRELPVDTIKIDRSFTAELLDNKEAQVIVKFIIDLANRLNKKTVCEGVENTETLDLLMKMGCNYSQGFLHSEPLSFQNMTNLLKRDRNL</sequence>
<name>A0A1T4W5H1_9GAMM</name>
<organism evidence="5 6">
    <name type="scientific">Thiothrix eikelboomii</name>
    <dbReference type="NCBI Taxonomy" id="92487"/>
    <lineage>
        <taxon>Bacteria</taxon>
        <taxon>Pseudomonadati</taxon>
        <taxon>Pseudomonadota</taxon>
        <taxon>Gammaproteobacteria</taxon>
        <taxon>Thiotrichales</taxon>
        <taxon>Thiotrichaceae</taxon>
        <taxon>Thiothrix</taxon>
    </lineage>
</organism>
<dbReference type="GO" id="GO:0071111">
    <property type="term" value="F:cyclic-guanylate-specific phosphodiesterase activity"/>
    <property type="evidence" value="ECO:0007669"/>
    <property type="project" value="InterPro"/>
</dbReference>
<feature type="transmembrane region" description="Helical" evidence="2">
    <location>
        <begin position="197"/>
        <end position="216"/>
    </location>
</feature>
<dbReference type="SMART" id="SM00052">
    <property type="entry name" value="EAL"/>
    <property type="match status" value="1"/>
</dbReference>
<dbReference type="Gene3D" id="3.20.20.450">
    <property type="entry name" value="EAL domain"/>
    <property type="match status" value="1"/>
</dbReference>
<evidence type="ECO:0000256" key="1">
    <source>
        <dbReference type="SAM" id="Coils"/>
    </source>
</evidence>
<dbReference type="Pfam" id="PF00990">
    <property type="entry name" value="GGDEF"/>
    <property type="match status" value="1"/>
</dbReference>
<evidence type="ECO:0000259" key="3">
    <source>
        <dbReference type="PROSITE" id="PS50883"/>
    </source>
</evidence>
<keyword evidence="2" id="KW-1133">Transmembrane helix</keyword>
<feature type="domain" description="GGDEF" evidence="4">
    <location>
        <begin position="276"/>
        <end position="412"/>
    </location>
</feature>
<keyword evidence="2" id="KW-0472">Membrane</keyword>
<dbReference type="PANTHER" id="PTHR33121:SF71">
    <property type="entry name" value="OXYGEN SENSOR PROTEIN DOSP"/>
    <property type="match status" value="1"/>
</dbReference>
<dbReference type="SMART" id="SM00267">
    <property type="entry name" value="GGDEF"/>
    <property type="match status" value="1"/>
</dbReference>
<dbReference type="Proteomes" id="UP000190460">
    <property type="component" value="Unassembled WGS sequence"/>
</dbReference>
<keyword evidence="6" id="KW-1185">Reference proteome</keyword>
<dbReference type="InterPro" id="IPR000160">
    <property type="entry name" value="GGDEF_dom"/>
</dbReference>